<evidence type="ECO:0000313" key="1">
    <source>
        <dbReference type="EMBL" id="SEO00175.1"/>
    </source>
</evidence>
<keyword evidence="2" id="KW-1185">Reference proteome</keyword>
<evidence type="ECO:0008006" key="3">
    <source>
        <dbReference type="Google" id="ProtNLM"/>
    </source>
</evidence>
<sequence length="121" mass="13149">MSGRRDGNLAGMADLAGMIRDSELAKVARTLQHMARIEADIARLRDSLARRGAEGDLDAARQTGMDLVWAGQVDAQIRRKLGQLAALRASHEAALSDARRAFGRAEVLSKLSEAARQGKRR</sequence>
<accession>A0A1H8L4X7</accession>
<dbReference type="AlphaFoldDB" id="A0A1H8L4X7"/>
<dbReference type="EMBL" id="FOCM01000009">
    <property type="protein sequence ID" value="SEO00175.1"/>
    <property type="molecule type" value="Genomic_DNA"/>
</dbReference>
<evidence type="ECO:0000313" key="2">
    <source>
        <dbReference type="Proteomes" id="UP000199372"/>
    </source>
</evidence>
<reference evidence="2" key="1">
    <citation type="submission" date="2016-10" db="EMBL/GenBank/DDBJ databases">
        <authorList>
            <person name="Varghese N."/>
            <person name="Submissions S."/>
        </authorList>
    </citation>
    <scope>NUCLEOTIDE SEQUENCE [LARGE SCALE GENOMIC DNA]</scope>
    <source>
        <strain evidence="2">DSM 26893</strain>
    </source>
</reference>
<organism evidence="1 2">
    <name type="scientific">Palleronia pelagia</name>
    <dbReference type="NCBI Taxonomy" id="387096"/>
    <lineage>
        <taxon>Bacteria</taxon>
        <taxon>Pseudomonadati</taxon>
        <taxon>Pseudomonadota</taxon>
        <taxon>Alphaproteobacteria</taxon>
        <taxon>Rhodobacterales</taxon>
        <taxon>Roseobacteraceae</taxon>
        <taxon>Palleronia</taxon>
    </lineage>
</organism>
<name>A0A1H8L4X7_9RHOB</name>
<protein>
    <recommendedName>
        <fullName evidence="3">Flagellar export protein FliJ</fullName>
    </recommendedName>
</protein>
<proteinExistence type="predicted"/>
<dbReference type="Proteomes" id="UP000199372">
    <property type="component" value="Unassembled WGS sequence"/>
</dbReference>
<gene>
    <name evidence="1" type="ORF">SAMN04488011_10985</name>
</gene>